<reference evidence="1 2" key="1">
    <citation type="submission" date="2015-11" db="EMBL/GenBank/DDBJ databases">
        <authorList>
            <person name="Zhang Y."/>
            <person name="Guo Z."/>
        </authorList>
    </citation>
    <scope>NUCLEOTIDE SEQUENCE [LARGE SCALE GENOMIC DNA]</scope>
    <source>
        <strain evidence="1 2">ChDC F174</strain>
        <plasmid evidence="2">Plasmid unnamed1</plasmid>
    </source>
</reference>
<gene>
    <name evidence="1" type="ORF">RN87_11720</name>
</gene>
<geneLocation type="plasmid" evidence="1">
    <name>unnamed1</name>
</geneLocation>
<evidence type="ECO:0000313" key="2">
    <source>
        <dbReference type="Proteomes" id="UP000063275"/>
    </source>
</evidence>
<evidence type="ECO:0000313" key="1">
    <source>
        <dbReference type="EMBL" id="ALQ41220.1"/>
    </source>
</evidence>
<dbReference type="EMBL" id="CP013332">
    <property type="protein sequence ID" value="ALQ41220.1"/>
    <property type="molecule type" value="Genomic_DNA"/>
</dbReference>
<name>A0A0S2ZQS7_9FUSO</name>
<keyword evidence="1" id="KW-0614">Plasmid</keyword>
<proteinExistence type="predicted"/>
<dbReference type="OrthoDB" id="89309at2"/>
<sequence>MSLYDLTLKKEVARECAWGVMGAISRIENKKGESSILKIIEKNFWEEVRKIPKMSSDEVDTLNINSKFMMKILSELEEM</sequence>
<protein>
    <submittedName>
        <fullName evidence="1">Uncharacterized protein</fullName>
    </submittedName>
</protein>
<dbReference type="RefSeq" id="WP_008701752.1">
    <property type="nucleotide sequence ID" value="NZ_ATKF01000078.1"/>
</dbReference>
<dbReference type="AlphaFoldDB" id="A0A0S2ZQS7"/>
<dbReference type="GeneID" id="60659059"/>
<accession>A0A0S2ZQS7</accession>
<dbReference type="KEGG" id="fhw:RN87_11720"/>
<organism evidence="1">
    <name type="scientific">Fusobacterium hwasookii ChDC F174</name>
    <dbReference type="NCBI Taxonomy" id="1307442"/>
    <lineage>
        <taxon>Bacteria</taxon>
        <taxon>Fusobacteriati</taxon>
        <taxon>Fusobacteriota</taxon>
        <taxon>Fusobacteriia</taxon>
        <taxon>Fusobacteriales</taxon>
        <taxon>Fusobacteriaceae</taxon>
        <taxon>Fusobacterium</taxon>
    </lineage>
</organism>
<dbReference type="Proteomes" id="UP000063275">
    <property type="component" value="Plasmid unnamed1"/>
</dbReference>